<evidence type="ECO:0000313" key="1">
    <source>
        <dbReference type="EMBL" id="CAG8508097.1"/>
    </source>
</evidence>
<keyword evidence="2" id="KW-1185">Reference proteome</keyword>
<dbReference type="AlphaFoldDB" id="A0A9N8ZV08"/>
<proteinExistence type="predicted"/>
<comment type="caution">
    <text evidence="1">The sequence shown here is derived from an EMBL/GenBank/DDBJ whole genome shotgun (WGS) entry which is preliminary data.</text>
</comment>
<name>A0A9N8ZV08_9GLOM</name>
<feature type="non-terminal residue" evidence="1">
    <location>
        <position position="1"/>
    </location>
</feature>
<organism evidence="1 2">
    <name type="scientific">Racocetra fulgida</name>
    <dbReference type="NCBI Taxonomy" id="60492"/>
    <lineage>
        <taxon>Eukaryota</taxon>
        <taxon>Fungi</taxon>
        <taxon>Fungi incertae sedis</taxon>
        <taxon>Mucoromycota</taxon>
        <taxon>Glomeromycotina</taxon>
        <taxon>Glomeromycetes</taxon>
        <taxon>Diversisporales</taxon>
        <taxon>Gigasporaceae</taxon>
        <taxon>Racocetra</taxon>
    </lineage>
</organism>
<accession>A0A9N8ZV08</accession>
<dbReference type="Proteomes" id="UP000789396">
    <property type="component" value="Unassembled WGS sequence"/>
</dbReference>
<reference evidence="1" key="1">
    <citation type="submission" date="2021-06" db="EMBL/GenBank/DDBJ databases">
        <authorList>
            <person name="Kallberg Y."/>
            <person name="Tangrot J."/>
            <person name="Rosling A."/>
        </authorList>
    </citation>
    <scope>NUCLEOTIDE SEQUENCE</scope>
    <source>
        <strain evidence="1">IN212</strain>
    </source>
</reference>
<protein>
    <submittedName>
        <fullName evidence="1">8923_t:CDS:1</fullName>
    </submittedName>
</protein>
<sequence>DTTINLTKEIINNTKKLKVSDNFKLLIDRFIGNDHLSEYRKTEMHVCGVIIYKKK</sequence>
<evidence type="ECO:0000313" key="2">
    <source>
        <dbReference type="Proteomes" id="UP000789396"/>
    </source>
</evidence>
<gene>
    <name evidence="1" type="ORF">RFULGI_LOCUS2763</name>
</gene>
<dbReference type="EMBL" id="CAJVPZ010002202">
    <property type="protein sequence ID" value="CAG8508097.1"/>
    <property type="molecule type" value="Genomic_DNA"/>
</dbReference>